<feature type="compositionally biased region" description="Low complexity" evidence="1">
    <location>
        <begin position="332"/>
        <end position="342"/>
    </location>
</feature>
<organism evidence="2 3">
    <name type="scientific">Hypholoma sublateritium (strain FD-334 SS-4)</name>
    <dbReference type="NCBI Taxonomy" id="945553"/>
    <lineage>
        <taxon>Eukaryota</taxon>
        <taxon>Fungi</taxon>
        <taxon>Dikarya</taxon>
        <taxon>Basidiomycota</taxon>
        <taxon>Agaricomycotina</taxon>
        <taxon>Agaricomycetes</taxon>
        <taxon>Agaricomycetidae</taxon>
        <taxon>Agaricales</taxon>
        <taxon>Agaricineae</taxon>
        <taxon>Strophariaceae</taxon>
        <taxon>Hypholoma</taxon>
    </lineage>
</organism>
<dbReference type="STRING" id="945553.A0A0D2NW29"/>
<gene>
    <name evidence="2" type="ORF">HYPSUDRAFT_210156</name>
</gene>
<keyword evidence="3" id="KW-1185">Reference proteome</keyword>
<dbReference type="EMBL" id="KN817931">
    <property type="protein sequence ID" value="KJA12755.1"/>
    <property type="molecule type" value="Genomic_DNA"/>
</dbReference>
<evidence type="ECO:0000313" key="2">
    <source>
        <dbReference type="EMBL" id="KJA12755.1"/>
    </source>
</evidence>
<feature type="compositionally biased region" description="Basic residues" evidence="1">
    <location>
        <begin position="351"/>
        <end position="360"/>
    </location>
</feature>
<name>A0A0D2NW29_HYPSF</name>
<sequence length="360" mass="39293">MTSSSHAFARALSPHLEGITSAIISNTMLTGNANDEPNHTVACNELIRSLHQRVSSARSVEALVECVYPDYRAEVKVWLFEYSAWADKLESTRSVHQRMATSVARGDTPQRLRTKAPEVQFTTDFRDSGTEASTKALHDLSDAANTFQDTFTRVVVAAKKAELDFWVDRTAPTSMSEPFRLLVENTYDSKKKMFKIPTFLSNEDGHPTLGAFVYSPQKEMEAKVLSTCGPIFASQILDIVAARHRVLNKKVEKKREVAEKADVEMADATKPGPSIQSLVDRAINARLKNLSVSSGGKKTSSGPSTPKTNPGKNTPAQKAAQSKKAQQKKAPGKGPRPKASGSNKAAQPKPKDRKGKGKAK</sequence>
<protein>
    <submittedName>
        <fullName evidence="2">Uncharacterized protein</fullName>
    </submittedName>
</protein>
<accession>A0A0D2NW29</accession>
<dbReference type="OrthoDB" id="3039717at2759"/>
<feature type="region of interest" description="Disordered" evidence="1">
    <location>
        <begin position="289"/>
        <end position="360"/>
    </location>
</feature>
<feature type="compositionally biased region" description="Low complexity" evidence="1">
    <location>
        <begin position="293"/>
        <end position="324"/>
    </location>
</feature>
<proteinExistence type="predicted"/>
<evidence type="ECO:0000256" key="1">
    <source>
        <dbReference type="SAM" id="MobiDB-lite"/>
    </source>
</evidence>
<dbReference type="OMA" id="SCHEKEL"/>
<dbReference type="AlphaFoldDB" id="A0A0D2NW29"/>
<reference evidence="3" key="1">
    <citation type="submission" date="2014-04" db="EMBL/GenBank/DDBJ databases">
        <title>Evolutionary Origins and Diversification of the Mycorrhizal Mutualists.</title>
        <authorList>
            <consortium name="DOE Joint Genome Institute"/>
            <consortium name="Mycorrhizal Genomics Consortium"/>
            <person name="Kohler A."/>
            <person name="Kuo A."/>
            <person name="Nagy L.G."/>
            <person name="Floudas D."/>
            <person name="Copeland A."/>
            <person name="Barry K.W."/>
            <person name="Cichocki N."/>
            <person name="Veneault-Fourrey C."/>
            <person name="LaButti K."/>
            <person name="Lindquist E.A."/>
            <person name="Lipzen A."/>
            <person name="Lundell T."/>
            <person name="Morin E."/>
            <person name="Murat C."/>
            <person name="Riley R."/>
            <person name="Ohm R."/>
            <person name="Sun H."/>
            <person name="Tunlid A."/>
            <person name="Henrissat B."/>
            <person name="Grigoriev I.V."/>
            <person name="Hibbett D.S."/>
            <person name="Martin F."/>
        </authorList>
    </citation>
    <scope>NUCLEOTIDE SEQUENCE [LARGE SCALE GENOMIC DNA]</scope>
    <source>
        <strain evidence="3">FD-334 SS-4</strain>
    </source>
</reference>
<evidence type="ECO:0000313" key="3">
    <source>
        <dbReference type="Proteomes" id="UP000054270"/>
    </source>
</evidence>
<dbReference type="Proteomes" id="UP000054270">
    <property type="component" value="Unassembled WGS sequence"/>
</dbReference>